<evidence type="ECO:0000313" key="2">
    <source>
        <dbReference type="Proteomes" id="UP000541444"/>
    </source>
</evidence>
<dbReference type="Proteomes" id="UP000541444">
    <property type="component" value="Unassembled WGS sequence"/>
</dbReference>
<dbReference type="AlphaFoldDB" id="A0A7J7MPD6"/>
<organism evidence="1 2">
    <name type="scientific">Kingdonia uniflora</name>
    <dbReference type="NCBI Taxonomy" id="39325"/>
    <lineage>
        <taxon>Eukaryota</taxon>
        <taxon>Viridiplantae</taxon>
        <taxon>Streptophyta</taxon>
        <taxon>Embryophyta</taxon>
        <taxon>Tracheophyta</taxon>
        <taxon>Spermatophyta</taxon>
        <taxon>Magnoliopsida</taxon>
        <taxon>Ranunculales</taxon>
        <taxon>Circaeasteraceae</taxon>
        <taxon>Kingdonia</taxon>
    </lineage>
</organism>
<protein>
    <submittedName>
        <fullName evidence="1">Uncharacterized protein</fullName>
    </submittedName>
</protein>
<feature type="non-terminal residue" evidence="1">
    <location>
        <position position="101"/>
    </location>
</feature>
<reference evidence="1 2" key="1">
    <citation type="journal article" date="2020" name="IScience">
        <title>Genome Sequencing of the Endangered Kingdonia uniflora (Circaeasteraceae, Ranunculales) Reveals Potential Mechanisms of Evolutionary Specialization.</title>
        <authorList>
            <person name="Sun Y."/>
            <person name="Deng T."/>
            <person name="Zhang A."/>
            <person name="Moore M.J."/>
            <person name="Landis J.B."/>
            <person name="Lin N."/>
            <person name="Zhang H."/>
            <person name="Zhang X."/>
            <person name="Huang J."/>
            <person name="Zhang X."/>
            <person name="Sun H."/>
            <person name="Wang H."/>
        </authorList>
    </citation>
    <scope>NUCLEOTIDE SEQUENCE [LARGE SCALE GENOMIC DNA]</scope>
    <source>
        <strain evidence="1">TB1705</strain>
        <tissue evidence="1">Leaf</tissue>
    </source>
</reference>
<evidence type="ECO:0000313" key="1">
    <source>
        <dbReference type="EMBL" id="KAF6156677.1"/>
    </source>
</evidence>
<dbReference type="EMBL" id="JACGCM010001311">
    <property type="protein sequence ID" value="KAF6156677.1"/>
    <property type="molecule type" value="Genomic_DNA"/>
</dbReference>
<keyword evidence="2" id="KW-1185">Reference proteome</keyword>
<sequence>GSAILASLYHGLDTAVTTGGAIIRFSQLLEYWFYEYCGVDHPIIKKEVKFMAYPRLKAWERGDRKKTNDQVANLFMLGRYHINHCTIETITWEPWLETAVY</sequence>
<comment type="caution">
    <text evidence="1">The sequence shown here is derived from an EMBL/GenBank/DDBJ whole genome shotgun (WGS) entry which is preliminary data.</text>
</comment>
<accession>A0A7J7MPD6</accession>
<gene>
    <name evidence="1" type="ORF">GIB67_017813</name>
</gene>
<name>A0A7J7MPD6_9MAGN</name>
<proteinExistence type="predicted"/>